<keyword evidence="2" id="KW-1185">Reference proteome</keyword>
<accession>A0ABS7RF16</accession>
<comment type="caution">
    <text evidence="1">The sequence shown here is derived from an EMBL/GenBank/DDBJ whole genome shotgun (WGS) entry which is preliminary data.</text>
</comment>
<gene>
    <name evidence="1" type="ORF">K1X13_02170</name>
</gene>
<sequence length="135" mass="15215">MYDAAPPHPLLRQEVAMLRARESRRVFDTAVHVGRPAGARDSFVVRAMHLPAMDPSLRTDVVEELVSRTAADHTSVWLTRPGEPYPHDLDLAWLAAATLAFGVHGRPLEGFWTITRAGWLDVRTGENRVWKRLRA</sequence>
<dbReference type="Proteomes" id="UP000754710">
    <property type="component" value="Unassembled WGS sequence"/>
</dbReference>
<name>A0ABS7RF16_9ACTN</name>
<proteinExistence type="predicted"/>
<protein>
    <submittedName>
        <fullName evidence="1">Uncharacterized protein</fullName>
    </submittedName>
</protein>
<reference evidence="1 2" key="1">
    <citation type="submission" date="2021-08" db="EMBL/GenBank/DDBJ databases">
        <title>Nocardioides bacterium WL0053 sp. nov., isolated from the sediment.</title>
        <authorList>
            <person name="Wang L."/>
            <person name="Zhang D."/>
            <person name="Zhang A."/>
        </authorList>
    </citation>
    <scope>NUCLEOTIDE SEQUENCE [LARGE SCALE GENOMIC DNA]</scope>
    <source>
        <strain evidence="1 2">WL0053</strain>
    </source>
</reference>
<organism evidence="1 2">
    <name type="scientific">Nocardioides jiangsuensis</name>
    <dbReference type="NCBI Taxonomy" id="2866161"/>
    <lineage>
        <taxon>Bacteria</taxon>
        <taxon>Bacillati</taxon>
        <taxon>Actinomycetota</taxon>
        <taxon>Actinomycetes</taxon>
        <taxon>Propionibacteriales</taxon>
        <taxon>Nocardioidaceae</taxon>
        <taxon>Nocardioides</taxon>
    </lineage>
</organism>
<dbReference type="RefSeq" id="WP_221023398.1">
    <property type="nucleotide sequence ID" value="NZ_JAIEZQ010000001.1"/>
</dbReference>
<evidence type="ECO:0000313" key="2">
    <source>
        <dbReference type="Proteomes" id="UP000754710"/>
    </source>
</evidence>
<dbReference type="EMBL" id="JAIEZQ010000001">
    <property type="protein sequence ID" value="MBY9073618.1"/>
    <property type="molecule type" value="Genomic_DNA"/>
</dbReference>
<evidence type="ECO:0000313" key="1">
    <source>
        <dbReference type="EMBL" id="MBY9073618.1"/>
    </source>
</evidence>